<evidence type="ECO:0000313" key="1">
    <source>
        <dbReference type="EMBL" id="QQP55116.1"/>
    </source>
</evidence>
<evidence type="ECO:0000313" key="2">
    <source>
        <dbReference type="Proteomes" id="UP000595437"/>
    </source>
</evidence>
<keyword evidence="2" id="KW-1185">Reference proteome</keyword>
<dbReference type="Proteomes" id="UP000595437">
    <property type="component" value="Chromosome 5"/>
</dbReference>
<dbReference type="EMBL" id="CP045894">
    <property type="protein sequence ID" value="QQP55116.1"/>
    <property type="molecule type" value="Genomic_DNA"/>
</dbReference>
<reference evidence="2" key="1">
    <citation type="submission" date="2021-01" db="EMBL/GenBank/DDBJ databases">
        <title>Caligus Genome Assembly.</title>
        <authorList>
            <person name="Gallardo-Escarate C."/>
        </authorList>
    </citation>
    <scope>NUCLEOTIDE SEQUENCE [LARGE SCALE GENOMIC DNA]</scope>
</reference>
<proteinExistence type="predicted"/>
<name>A0A7T8QU29_CALRO</name>
<gene>
    <name evidence="1" type="ORF">FKW44_008197</name>
</gene>
<organism evidence="1 2">
    <name type="scientific">Caligus rogercresseyi</name>
    <name type="common">Sea louse</name>
    <dbReference type="NCBI Taxonomy" id="217165"/>
    <lineage>
        <taxon>Eukaryota</taxon>
        <taxon>Metazoa</taxon>
        <taxon>Ecdysozoa</taxon>
        <taxon>Arthropoda</taxon>
        <taxon>Crustacea</taxon>
        <taxon>Multicrustacea</taxon>
        <taxon>Hexanauplia</taxon>
        <taxon>Copepoda</taxon>
        <taxon>Siphonostomatoida</taxon>
        <taxon>Caligidae</taxon>
        <taxon>Caligus</taxon>
    </lineage>
</organism>
<feature type="non-terminal residue" evidence="1">
    <location>
        <position position="89"/>
    </location>
</feature>
<accession>A0A7T8QU29</accession>
<protein>
    <submittedName>
        <fullName evidence="1">Uncharacterized protein</fullName>
    </submittedName>
</protein>
<sequence length="89" mass="10525">MKNKSKNMNLIHENGQSSKDPKLICPKVNTFYSNLYACHDCVEEKKCKIYELENASFCEELQYYPSDDFKISEDDKNVTKKAFYQLQRL</sequence>
<dbReference type="AlphaFoldDB" id="A0A7T8QU29"/>